<dbReference type="GO" id="GO:0007165">
    <property type="term" value="P:signal transduction"/>
    <property type="evidence" value="ECO:0007669"/>
    <property type="project" value="InterPro"/>
</dbReference>
<proteinExistence type="predicted"/>
<dbReference type="Pfam" id="PF13487">
    <property type="entry name" value="HD_5"/>
    <property type="match status" value="1"/>
</dbReference>
<reference evidence="4 5" key="1">
    <citation type="submission" date="2016-10" db="EMBL/GenBank/DDBJ databases">
        <authorList>
            <person name="de Groot N.N."/>
        </authorList>
    </citation>
    <scope>NUCLEOTIDE SEQUENCE [LARGE SCALE GENOMIC DNA]</scope>
    <source>
        <strain evidence="4 5">JCM 21544</strain>
    </source>
</reference>
<feature type="domain" description="HD-GYP" evidence="3">
    <location>
        <begin position="837"/>
        <end position="964"/>
    </location>
</feature>
<dbReference type="Gene3D" id="3.30.450.20">
    <property type="entry name" value="PAS domain"/>
    <property type="match status" value="2"/>
</dbReference>
<feature type="transmembrane region" description="Helical" evidence="1">
    <location>
        <begin position="12"/>
        <end position="36"/>
    </location>
</feature>
<dbReference type="GO" id="GO:0008081">
    <property type="term" value="F:phosphoric diester hydrolase activity"/>
    <property type="evidence" value="ECO:0007669"/>
    <property type="project" value="UniProtKB-ARBA"/>
</dbReference>
<organism evidence="4 5">
    <name type="scientific">Pseudomonas indica</name>
    <dbReference type="NCBI Taxonomy" id="137658"/>
    <lineage>
        <taxon>Bacteria</taxon>
        <taxon>Pseudomonadati</taxon>
        <taxon>Pseudomonadota</taxon>
        <taxon>Gammaproteobacteria</taxon>
        <taxon>Pseudomonadales</taxon>
        <taxon>Pseudomonadaceae</taxon>
        <taxon>Pseudomonas</taxon>
    </lineage>
</organism>
<dbReference type="EMBL" id="FNFD01000004">
    <property type="protein sequence ID" value="SDK10347.1"/>
    <property type="molecule type" value="Genomic_DNA"/>
</dbReference>
<dbReference type="SMART" id="SM00471">
    <property type="entry name" value="HDc"/>
    <property type="match status" value="1"/>
</dbReference>
<dbReference type="InterPro" id="IPR029016">
    <property type="entry name" value="GAF-like_dom_sf"/>
</dbReference>
<dbReference type="Gene3D" id="3.30.450.40">
    <property type="match status" value="1"/>
</dbReference>
<dbReference type="SUPFAM" id="SSF109604">
    <property type="entry name" value="HD-domain/PDEase-like"/>
    <property type="match status" value="2"/>
</dbReference>
<evidence type="ECO:0000313" key="5">
    <source>
        <dbReference type="Proteomes" id="UP000198706"/>
    </source>
</evidence>
<sequence length="999" mass="110872">MPMTAQRGDRRYPLHIHISVVFSLLLLIAGLVLGYFNYRQTTEIIFSSSDKLFERIQEAVRLDLEHTYEPIRHLLSLLALGEAAQVSDLDARLTLLKPLAQALRDQPKLASIYLADEDGDFFMLRPLRTGALRERFDAPADAAFQVWSIERSGDVVEASYLFFDGSLNLLARRPRLQETFDPRTRPWYRNARDDGGQITTAPYVFFSTGDVGTTLARRAGMRGVIAADLTLADLSATLARHRVTPSTEVVLFDPQGNAVAYPDGSRLVVENGSVHLARAEALSPALTALLASDLQGRRQGVMTLAKRRWVVSRSHLQEGGPQGLHLALLVPEDELLADAYRIRWQGAMITLLILLLCLPLGWLASRLVVGPLVALMREAEAIRSFDFSYPASGRSPVLEIDRLAVAMGRMKETLSSFLEITASLSAETRFDALLTRVLQETLDISEANGGLLYLIDDDGRLEPHGLFLDGRAHALETHGIPGYARNAPDLPHWLGQPASGGDTAVVSLGYDKADAFRSLLSSLDSPRVHLVGAGLHNRQGDTVGVLVLLHRDTGNEADLAMLRPERIAFVEAVSSVAALCIESQRLLRKQKALLDAFIQLIAGAIDAKSPYTGGHCQRVPELTLMLARAAASSDEAPFRHYRPSEEEWEALHIAAWLHDCGKVTTPEYVVDKATKLETLYDRIHEIRTRFEVLKRDAWISYWKGRAEGGDAERLGQWRDELLATLDDEFVFVARCNLGGEAMDEADLQRLRQVAQRTWTRTLDDRLGVSWEEARRLARTPAKPLPVEEPLLADREDHLIERPDSERMPDGNPWGFKLDVPAFKFNRGELYNLSVERGTLTAEERYIINHHIVQTILMLDRLPFPPHLANVAEIAGGHHEKMDGTGYPKRLTREQMSLPARMMAIADIFEALTAADRPYKKGKTLSEALGIMAGMCRGAHIDPELFGLFLRSGIHADYARRFLKSEQIDAVDVAAILAKAGLGDGQQIGAATGRDVPTHL</sequence>
<keyword evidence="1" id="KW-0812">Transmembrane</keyword>
<dbReference type="RefSeq" id="WP_084334095.1">
    <property type="nucleotide sequence ID" value="NZ_FNFD01000004.1"/>
</dbReference>
<dbReference type="InterPro" id="IPR003018">
    <property type="entry name" value="GAF"/>
</dbReference>
<evidence type="ECO:0000259" key="3">
    <source>
        <dbReference type="PROSITE" id="PS51832"/>
    </source>
</evidence>
<dbReference type="Gene3D" id="6.10.340.10">
    <property type="match status" value="1"/>
</dbReference>
<dbReference type="Pfam" id="PF01590">
    <property type="entry name" value="GAF"/>
    <property type="match status" value="1"/>
</dbReference>
<dbReference type="CDD" id="cd00077">
    <property type="entry name" value="HDc"/>
    <property type="match status" value="2"/>
</dbReference>
<dbReference type="Gene3D" id="1.10.3210.10">
    <property type="entry name" value="Hypothetical protein af1432"/>
    <property type="match status" value="2"/>
</dbReference>
<dbReference type="AlphaFoldDB" id="A0A1G8Z5P7"/>
<dbReference type="PROSITE" id="PS50885">
    <property type="entry name" value="HAMP"/>
    <property type="match status" value="1"/>
</dbReference>
<evidence type="ECO:0000313" key="4">
    <source>
        <dbReference type="EMBL" id="SDK10347.1"/>
    </source>
</evidence>
<dbReference type="GO" id="GO:0016020">
    <property type="term" value="C:membrane"/>
    <property type="evidence" value="ECO:0007669"/>
    <property type="project" value="InterPro"/>
</dbReference>
<feature type="domain" description="HAMP" evidence="2">
    <location>
        <begin position="366"/>
        <end position="419"/>
    </location>
</feature>
<dbReference type="SMART" id="SM00304">
    <property type="entry name" value="HAMP"/>
    <property type="match status" value="1"/>
</dbReference>
<dbReference type="InterPro" id="IPR003660">
    <property type="entry name" value="HAMP_dom"/>
</dbReference>
<dbReference type="InterPro" id="IPR037522">
    <property type="entry name" value="HD_GYP_dom"/>
</dbReference>
<dbReference type="PANTHER" id="PTHR45228:SF5">
    <property type="entry name" value="CYCLIC DI-GMP PHOSPHODIESTERASE VC_1348-RELATED"/>
    <property type="match status" value="1"/>
</dbReference>
<evidence type="ECO:0000256" key="1">
    <source>
        <dbReference type="SAM" id="Phobius"/>
    </source>
</evidence>
<keyword evidence="5" id="KW-1185">Reference proteome</keyword>
<keyword evidence="1" id="KW-0472">Membrane</keyword>
<dbReference type="Proteomes" id="UP000198706">
    <property type="component" value="Unassembled WGS sequence"/>
</dbReference>
<name>A0A1G8Z5P7_9PSED</name>
<dbReference type="PANTHER" id="PTHR45228">
    <property type="entry name" value="CYCLIC DI-GMP PHOSPHODIESTERASE TM_0186-RELATED"/>
    <property type="match status" value="1"/>
</dbReference>
<dbReference type="InterPro" id="IPR052020">
    <property type="entry name" value="Cyclic_di-GMP/3'3'-cGAMP_PDE"/>
</dbReference>
<accession>A0A1G8Z5P7</accession>
<dbReference type="STRING" id="137658.SAMN05216186_104208"/>
<gene>
    <name evidence="4" type="ORF">SAMN05216186_104208</name>
</gene>
<evidence type="ECO:0000259" key="2">
    <source>
        <dbReference type="PROSITE" id="PS50885"/>
    </source>
</evidence>
<dbReference type="InterPro" id="IPR003607">
    <property type="entry name" value="HD/PDEase_dom"/>
</dbReference>
<keyword evidence="1" id="KW-1133">Transmembrane helix</keyword>
<dbReference type="SUPFAM" id="SSF55781">
    <property type="entry name" value="GAF domain-like"/>
    <property type="match status" value="1"/>
</dbReference>
<feature type="transmembrane region" description="Helical" evidence="1">
    <location>
        <begin position="351"/>
        <end position="376"/>
    </location>
</feature>
<dbReference type="PROSITE" id="PS51832">
    <property type="entry name" value="HD_GYP"/>
    <property type="match status" value="1"/>
</dbReference>
<protein>
    <submittedName>
        <fullName evidence="4">HD-GYP domain, c-di-GMP phosphodiesterase class II (Or its inactivated variant)</fullName>
    </submittedName>
</protein>